<keyword evidence="1" id="KW-0812">Transmembrane</keyword>
<dbReference type="AlphaFoldDB" id="A0AAV3UE93"/>
<feature type="transmembrane region" description="Helical" evidence="1">
    <location>
        <begin position="6"/>
        <end position="25"/>
    </location>
</feature>
<feature type="transmembrane region" description="Helical" evidence="1">
    <location>
        <begin position="60"/>
        <end position="78"/>
    </location>
</feature>
<evidence type="ECO:0000313" key="2">
    <source>
        <dbReference type="EMBL" id="GAA5045446.1"/>
    </source>
</evidence>
<evidence type="ECO:0000313" key="3">
    <source>
        <dbReference type="Proteomes" id="UP001501729"/>
    </source>
</evidence>
<keyword evidence="3" id="KW-1185">Reference proteome</keyword>
<name>A0AAV3UE93_9EURY</name>
<dbReference type="EMBL" id="BAABKX010000001">
    <property type="protein sequence ID" value="GAA5045446.1"/>
    <property type="molecule type" value="Genomic_DNA"/>
</dbReference>
<accession>A0AAV3UE93</accession>
<proteinExistence type="predicted"/>
<evidence type="ECO:0000256" key="1">
    <source>
        <dbReference type="SAM" id="Phobius"/>
    </source>
</evidence>
<sequence length="80" mass="8242">MAYPHSPLVAFVVGLVAVILLLVYWDLPAFIGLVIATFIVGLVAPQVAFGDIASETATAFGEGMTGIGIPILMAAVIGNR</sequence>
<dbReference type="Proteomes" id="UP001501729">
    <property type="component" value="Unassembled WGS sequence"/>
</dbReference>
<reference evidence="2 3" key="1">
    <citation type="journal article" date="2019" name="Int. J. Syst. Evol. Microbiol.">
        <title>The Global Catalogue of Microorganisms (GCM) 10K type strain sequencing project: providing services to taxonomists for standard genome sequencing and annotation.</title>
        <authorList>
            <consortium name="The Broad Institute Genomics Platform"/>
            <consortium name="The Broad Institute Genome Sequencing Center for Infectious Disease"/>
            <person name="Wu L."/>
            <person name="Ma J."/>
        </authorList>
    </citation>
    <scope>NUCLEOTIDE SEQUENCE [LARGE SCALE GENOMIC DNA]</scope>
    <source>
        <strain evidence="2 3">JCM 17504</strain>
    </source>
</reference>
<keyword evidence="1" id="KW-1133">Transmembrane helix</keyword>
<comment type="caution">
    <text evidence="2">The sequence shown here is derived from an EMBL/GenBank/DDBJ whole genome shotgun (WGS) entry which is preliminary data.</text>
</comment>
<feature type="transmembrane region" description="Helical" evidence="1">
    <location>
        <begin position="30"/>
        <end position="48"/>
    </location>
</feature>
<protein>
    <submittedName>
        <fullName evidence="2">Uncharacterized protein</fullName>
    </submittedName>
</protein>
<gene>
    <name evidence="2" type="ORF">GCM10025751_13440</name>
</gene>
<organism evidence="2 3">
    <name type="scientific">Haladaptatus pallidirubidus</name>
    <dbReference type="NCBI Taxonomy" id="1008152"/>
    <lineage>
        <taxon>Archaea</taxon>
        <taxon>Methanobacteriati</taxon>
        <taxon>Methanobacteriota</taxon>
        <taxon>Stenosarchaea group</taxon>
        <taxon>Halobacteria</taxon>
        <taxon>Halobacteriales</taxon>
        <taxon>Haladaptataceae</taxon>
        <taxon>Haladaptatus</taxon>
    </lineage>
</organism>
<keyword evidence="1" id="KW-0472">Membrane</keyword>